<reference evidence="1 2" key="1">
    <citation type="submission" date="2024-09" db="EMBL/GenBank/DDBJ databases">
        <authorList>
            <person name="Lee S.D."/>
        </authorList>
    </citation>
    <scope>NUCLEOTIDE SEQUENCE [LARGE SCALE GENOMIC DNA]</scope>
    <source>
        <strain evidence="1 2">N1-3</strain>
    </source>
</reference>
<accession>A0ABV6XBR3</accession>
<organism evidence="1 2">
    <name type="scientific">Streptacidiphilus alkalitolerans</name>
    <dbReference type="NCBI Taxonomy" id="3342712"/>
    <lineage>
        <taxon>Bacteria</taxon>
        <taxon>Bacillati</taxon>
        <taxon>Actinomycetota</taxon>
        <taxon>Actinomycetes</taxon>
        <taxon>Kitasatosporales</taxon>
        <taxon>Streptomycetaceae</taxon>
        <taxon>Streptacidiphilus</taxon>
    </lineage>
</organism>
<dbReference type="RefSeq" id="WP_380559043.1">
    <property type="nucleotide sequence ID" value="NZ_JBHEZY010000021.1"/>
</dbReference>
<proteinExistence type="predicted"/>
<comment type="caution">
    <text evidence="1">The sequence shown here is derived from an EMBL/GenBank/DDBJ whole genome shotgun (WGS) entry which is preliminary data.</text>
</comment>
<dbReference type="EMBL" id="JBHEZY010000021">
    <property type="protein sequence ID" value="MFC1435698.1"/>
    <property type="molecule type" value="Genomic_DNA"/>
</dbReference>
<name>A0ABV6XBR3_9ACTN</name>
<evidence type="ECO:0000313" key="1">
    <source>
        <dbReference type="EMBL" id="MFC1435698.1"/>
    </source>
</evidence>
<gene>
    <name evidence="1" type="ORF">ACEZDB_34195</name>
</gene>
<evidence type="ECO:0000313" key="2">
    <source>
        <dbReference type="Proteomes" id="UP001592530"/>
    </source>
</evidence>
<protein>
    <submittedName>
        <fullName evidence="1">Uncharacterized protein</fullName>
    </submittedName>
</protein>
<sequence>MSQESDRLRAFAADTEALQQRLSDAITEMDGLTPEVSFHLGEAFASRGSAVGSLEEAAGKAARF</sequence>
<dbReference type="Proteomes" id="UP001592530">
    <property type="component" value="Unassembled WGS sequence"/>
</dbReference>